<keyword evidence="1" id="KW-0808">Transferase</keyword>
<accession>A0A841T7F6</accession>
<dbReference type="GO" id="GO:0003983">
    <property type="term" value="F:UTP:glucose-1-phosphate uridylyltransferase activity"/>
    <property type="evidence" value="ECO:0007669"/>
    <property type="project" value="InterPro"/>
</dbReference>
<protein>
    <recommendedName>
        <fullName evidence="5">UTP--glucose-1-phosphate uridylyltransferase</fullName>
    </recommendedName>
</protein>
<evidence type="ECO:0000313" key="3">
    <source>
        <dbReference type="EMBL" id="MBB6676832.1"/>
    </source>
</evidence>
<proteinExistence type="predicted"/>
<dbReference type="PANTHER" id="PTHR43197:SF1">
    <property type="entry name" value="UTP--GLUCOSE-1-PHOSPHATE URIDYLYLTRANSFERASE"/>
    <property type="match status" value="1"/>
</dbReference>
<dbReference type="Proteomes" id="UP000574133">
    <property type="component" value="Unassembled WGS sequence"/>
</dbReference>
<reference evidence="3 4" key="1">
    <citation type="submission" date="2020-08" db="EMBL/GenBank/DDBJ databases">
        <title>Cohnella phylogeny.</title>
        <authorList>
            <person name="Dunlap C."/>
        </authorList>
    </citation>
    <scope>NUCLEOTIDE SEQUENCE [LARGE SCALE GENOMIC DNA]</scope>
    <source>
        <strain evidence="3 4">DSM 103658</strain>
    </source>
</reference>
<keyword evidence="4" id="KW-1185">Reference proteome</keyword>
<name>A0A841T7F6_9BACL</name>
<evidence type="ECO:0000313" key="4">
    <source>
        <dbReference type="Proteomes" id="UP000574133"/>
    </source>
</evidence>
<dbReference type="InterPro" id="IPR029044">
    <property type="entry name" value="Nucleotide-diphossugar_trans"/>
</dbReference>
<evidence type="ECO:0000256" key="1">
    <source>
        <dbReference type="ARBA" id="ARBA00022679"/>
    </source>
</evidence>
<organism evidence="3 4">
    <name type="scientific">Cohnella lubricantis</name>
    <dbReference type="NCBI Taxonomy" id="2163172"/>
    <lineage>
        <taxon>Bacteria</taxon>
        <taxon>Bacillati</taxon>
        <taxon>Bacillota</taxon>
        <taxon>Bacilli</taxon>
        <taxon>Bacillales</taxon>
        <taxon>Paenibacillaceae</taxon>
        <taxon>Cohnella</taxon>
    </lineage>
</organism>
<dbReference type="PANTHER" id="PTHR43197">
    <property type="entry name" value="UTP--GLUCOSE-1-PHOSPHATE URIDYLYLTRANSFERASE"/>
    <property type="match status" value="1"/>
</dbReference>
<keyword evidence="2" id="KW-0548">Nucleotidyltransferase</keyword>
<evidence type="ECO:0000256" key="2">
    <source>
        <dbReference type="ARBA" id="ARBA00022695"/>
    </source>
</evidence>
<dbReference type="Gene3D" id="3.90.550.10">
    <property type="entry name" value="Spore Coat Polysaccharide Biosynthesis Protein SpsA, Chain A"/>
    <property type="match status" value="1"/>
</dbReference>
<dbReference type="SUPFAM" id="SSF53448">
    <property type="entry name" value="Nucleotide-diphospho-sugar transferases"/>
    <property type="match status" value="1"/>
</dbReference>
<dbReference type="InterPro" id="IPR005771">
    <property type="entry name" value="GalU_uridylyltTrfase_bac/arc"/>
</dbReference>
<comment type="caution">
    <text evidence="3">The sequence shown here is derived from an EMBL/GenBank/DDBJ whole genome shotgun (WGS) entry which is preliminary data.</text>
</comment>
<gene>
    <name evidence="3" type="ORF">H4Q31_05740</name>
</gene>
<sequence>MNQHEATGSPVISVLPISDKETQRYGIVDPFSCDDRLYQVKLLMENPTPGYAPLNLAIMGRYIMTPEIFLYLDKQQVGAGGEIQLTDAILGGEP</sequence>
<dbReference type="AlphaFoldDB" id="A0A841T7F6"/>
<evidence type="ECO:0008006" key="5">
    <source>
        <dbReference type="Google" id="ProtNLM"/>
    </source>
</evidence>
<dbReference type="EMBL" id="JACJVN010000023">
    <property type="protein sequence ID" value="MBB6676832.1"/>
    <property type="molecule type" value="Genomic_DNA"/>
</dbReference>
<dbReference type="GO" id="GO:0006011">
    <property type="term" value="P:UDP-alpha-D-glucose metabolic process"/>
    <property type="evidence" value="ECO:0007669"/>
    <property type="project" value="InterPro"/>
</dbReference>